<protein>
    <submittedName>
        <fullName evidence="1">Uncharacterized protein</fullName>
    </submittedName>
</protein>
<evidence type="ECO:0000313" key="2">
    <source>
        <dbReference type="Proteomes" id="UP000050417"/>
    </source>
</evidence>
<accession>A0A0P6X6U6</accession>
<organism evidence="1 2">
    <name type="scientific">Ornatilinea apprima</name>
    <dbReference type="NCBI Taxonomy" id="1134406"/>
    <lineage>
        <taxon>Bacteria</taxon>
        <taxon>Bacillati</taxon>
        <taxon>Chloroflexota</taxon>
        <taxon>Anaerolineae</taxon>
        <taxon>Anaerolineales</taxon>
        <taxon>Anaerolineaceae</taxon>
        <taxon>Ornatilinea</taxon>
    </lineage>
</organism>
<comment type="caution">
    <text evidence="1">The sequence shown here is derived from an EMBL/GenBank/DDBJ whole genome shotgun (WGS) entry which is preliminary data.</text>
</comment>
<reference evidence="1 2" key="1">
    <citation type="submission" date="2015-07" db="EMBL/GenBank/DDBJ databases">
        <title>Genome sequence of Ornatilinea apprima DSM 23815.</title>
        <authorList>
            <person name="Hemp J."/>
            <person name="Ward L.M."/>
            <person name="Pace L.A."/>
            <person name="Fischer W.W."/>
        </authorList>
    </citation>
    <scope>NUCLEOTIDE SEQUENCE [LARGE SCALE GENOMIC DNA]</scope>
    <source>
        <strain evidence="1 2">P3M-1</strain>
    </source>
</reference>
<dbReference type="OrthoDB" id="158242at2"/>
<proteinExistence type="predicted"/>
<evidence type="ECO:0000313" key="1">
    <source>
        <dbReference type="EMBL" id="KPL77655.1"/>
    </source>
</evidence>
<sequence length="334" mass="37160">MFKENHINIRSLAWHDLITLYRRRDQVLLLDSAALLTRGNAIGLSAMLDYLNPNRGIFTGVYAANNAQESLIGQIQFTLGERAAHLAFLLSDDAPDPARLAFLLDGLVHKAGELGAYSLVAELPEDSLLFVRLRRAGFVVYGWQQVWQLPIQEHVDTSKGGFWRAISSADEFHVRSLYQSLVPSLVQCAEVFNDHQLNGLVYEQNGEISAYVEGVSGPRGFYVNPLIHPSVEDVNQLIQSLPGQLQPLMGRPVYLAVRSYQGWLEAVLSQMGAQLYERYALLVKYFTLPQRSAVPAAARAVMENPNAKPAAPIMNHFLEPKSEPARLTGHGNKE</sequence>
<dbReference type="AlphaFoldDB" id="A0A0P6X6U6"/>
<keyword evidence="2" id="KW-1185">Reference proteome</keyword>
<dbReference type="STRING" id="1134406.ADN00_08650"/>
<dbReference type="EMBL" id="LGCL01000022">
    <property type="protein sequence ID" value="KPL77655.1"/>
    <property type="molecule type" value="Genomic_DNA"/>
</dbReference>
<name>A0A0P6X6U6_9CHLR</name>
<gene>
    <name evidence="1" type="ORF">ADN00_08650</name>
</gene>
<dbReference type="RefSeq" id="WP_075062596.1">
    <property type="nucleotide sequence ID" value="NZ_LGCL01000022.1"/>
</dbReference>
<dbReference type="Proteomes" id="UP000050417">
    <property type="component" value="Unassembled WGS sequence"/>
</dbReference>